<keyword evidence="3" id="KW-1185">Reference proteome</keyword>
<dbReference type="AlphaFoldDB" id="A0A8A3PK23"/>
<sequence>MPDISRNRIEIWRNEVESQTSSQSGLTGEVGWNASVVRPPSFWGRIFGLGYGGCGGGSGSGSGSGSGNGGGSGSGSGGCASIRRRLGLVKGGTERTGMYTVRGRDKDDVGRAKGKGASGERDGESSMELDGSEESGREWLRDRKNGGTGEGGRRG</sequence>
<reference evidence="2" key="1">
    <citation type="submission" date="2020-10" db="EMBL/GenBank/DDBJ databases">
        <title>Genome Sequence of Monilinia vaccinii-corymbosi Sheds Light on Mummy Berry Disease Infection of Blueberry and Mating Type.</title>
        <authorList>
            <person name="Yow A.G."/>
            <person name="Zhang Y."/>
            <person name="Bansal K."/>
            <person name="Eacker S.M."/>
            <person name="Sullivan S."/>
            <person name="Liachko I."/>
            <person name="Cubeta M.A."/>
            <person name="Rollins J.A."/>
            <person name="Ashrafi H."/>
        </authorList>
    </citation>
    <scope>NUCLEOTIDE SEQUENCE</scope>
    <source>
        <strain evidence="2">RL-1</strain>
    </source>
</reference>
<feature type="compositionally biased region" description="Basic and acidic residues" evidence="1">
    <location>
        <begin position="102"/>
        <end position="111"/>
    </location>
</feature>
<accession>A0A8A3PK23</accession>
<proteinExistence type="predicted"/>
<name>A0A8A3PK23_9HELO</name>
<organism evidence="2 3">
    <name type="scientific">Monilinia vaccinii-corymbosi</name>
    <dbReference type="NCBI Taxonomy" id="61207"/>
    <lineage>
        <taxon>Eukaryota</taxon>
        <taxon>Fungi</taxon>
        <taxon>Dikarya</taxon>
        <taxon>Ascomycota</taxon>
        <taxon>Pezizomycotina</taxon>
        <taxon>Leotiomycetes</taxon>
        <taxon>Helotiales</taxon>
        <taxon>Sclerotiniaceae</taxon>
        <taxon>Monilinia</taxon>
    </lineage>
</organism>
<evidence type="ECO:0000313" key="3">
    <source>
        <dbReference type="Proteomes" id="UP000672032"/>
    </source>
</evidence>
<feature type="compositionally biased region" description="Gly residues" evidence="1">
    <location>
        <begin position="54"/>
        <end position="78"/>
    </location>
</feature>
<gene>
    <name evidence="2" type="ORF">DSL72_008193</name>
</gene>
<evidence type="ECO:0000313" key="2">
    <source>
        <dbReference type="EMBL" id="QSZ35324.1"/>
    </source>
</evidence>
<evidence type="ECO:0000256" key="1">
    <source>
        <dbReference type="SAM" id="MobiDB-lite"/>
    </source>
</evidence>
<protein>
    <submittedName>
        <fullName evidence="2">Uncharacterized protein</fullName>
    </submittedName>
</protein>
<feature type="region of interest" description="Disordered" evidence="1">
    <location>
        <begin position="54"/>
        <end position="155"/>
    </location>
</feature>
<dbReference type="Proteomes" id="UP000672032">
    <property type="component" value="Chromosome 5"/>
</dbReference>
<feature type="compositionally biased region" description="Basic and acidic residues" evidence="1">
    <location>
        <begin position="134"/>
        <end position="155"/>
    </location>
</feature>
<dbReference type="OrthoDB" id="3556042at2759"/>
<dbReference type="EMBL" id="CP063409">
    <property type="protein sequence ID" value="QSZ35324.1"/>
    <property type="molecule type" value="Genomic_DNA"/>
</dbReference>